<dbReference type="InterPro" id="IPR002347">
    <property type="entry name" value="SDR_fam"/>
</dbReference>
<dbReference type="PANTHER" id="PTHR44196">
    <property type="entry name" value="DEHYDROGENASE/REDUCTASE SDR FAMILY MEMBER 7B"/>
    <property type="match status" value="1"/>
</dbReference>
<reference evidence="3" key="1">
    <citation type="submission" date="2016-10" db="EMBL/GenBank/DDBJ databases">
        <authorList>
            <person name="de Groot N.N."/>
        </authorList>
    </citation>
    <scope>NUCLEOTIDE SEQUENCE</scope>
</reference>
<dbReference type="AlphaFoldDB" id="A0A1W1CUU1"/>
<keyword evidence="2" id="KW-0560">Oxidoreductase</keyword>
<dbReference type="SUPFAM" id="SSF51735">
    <property type="entry name" value="NAD(P)-binding Rossmann-fold domains"/>
    <property type="match status" value="1"/>
</dbReference>
<protein>
    <submittedName>
        <fullName evidence="3">Oxidoreductase, short-chain dehydrogenase/reductase family</fullName>
    </submittedName>
</protein>
<evidence type="ECO:0000313" key="3">
    <source>
        <dbReference type="EMBL" id="SFV69630.1"/>
    </source>
</evidence>
<dbReference type="Gene3D" id="3.40.50.720">
    <property type="entry name" value="NAD(P)-binding Rossmann-like Domain"/>
    <property type="match status" value="1"/>
</dbReference>
<sequence>MSYVLIVGAKSDIAKEVARVYAKNGYNLYLGARNANELEEFKTDLEVRSAVSVELIELDITSYETHQAVYENLSEKPLGVVVVSGYMTEQHKAEKEWSETLNTINVNFTGAVSLLNIIANDFEEEKRGFIVGVSSVAGDRGRKTNYIYGSAKAAFSAYLSGLRNRLCESSVTVLTVKPGFVNTKMTEGLALPEKLTAEPAEVAQDIYNAQQAGKNTLYTKWIWRYIMLIITHIPEFIFKKLSI</sequence>
<accession>A0A1W1CUU1</accession>
<dbReference type="InterPro" id="IPR036291">
    <property type="entry name" value="NAD(P)-bd_dom_sf"/>
</dbReference>
<evidence type="ECO:0000256" key="2">
    <source>
        <dbReference type="ARBA" id="ARBA00023002"/>
    </source>
</evidence>
<dbReference type="NCBIfam" id="NF005489">
    <property type="entry name" value="PRK07102.1"/>
    <property type="match status" value="1"/>
</dbReference>
<dbReference type="PRINTS" id="PR00081">
    <property type="entry name" value="GDHRDH"/>
</dbReference>
<dbReference type="Pfam" id="PF00106">
    <property type="entry name" value="adh_short"/>
    <property type="match status" value="1"/>
</dbReference>
<dbReference type="GO" id="GO:0016020">
    <property type="term" value="C:membrane"/>
    <property type="evidence" value="ECO:0007669"/>
    <property type="project" value="TreeGrafter"/>
</dbReference>
<evidence type="ECO:0000256" key="1">
    <source>
        <dbReference type="ARBA" id="ARBA00006484"/>
    </source>
</evidence>
<organism evidence="3">
    <name type="scientific">hydrothermal vent metagenome</name>
    <dbReference type="NCBI Taxonomy" id="652676"/>
    <lineage>
        <taxon>unclassified sequences</taxon>
        <taxon>metagenomes</taxon>
        <taxon>ecological metagenomes</taxon>
    </lineage>
</organism>
<proteinExistence type="inferred from homology"/>
<name>A0A1W1CUU1_9ZZZZ</name>
<dbReference type="EMBL" id="FPHF01000114">
    <property type="protein sequence ID" value="SFV69630.1"/>
    <property type="molecule type" value="Genomic_DNA"/>
</dbReference>
<gene>
    <name evidence="3" type="ORF">MNB_SM-4-879</name>
</gene>
<dbReference type="GO" id="GO:0016491">
    <property type="term" value="F:oxidoreductase activity"/>
    <property type="evidence" value="ECO:0007669"/>
    <property type="project" value="UniProtKB-KW"/>
</dbReference>
<comment type="similarity">
    <text evidence="1">Belongs to the short-chain dehydrogenases/reductases (SDR) family.</text>
</comment>
<dbReference type="PANTHER" id="PTHR44196:SF3">
    <property type="entry name" value="SHORT CHAIN DEHYDROGENASE FAMILY PROTEIN"/>
    <property type="match status" value="1"/>
</dbReference>